<feature type="domain" description="Helicase C-terminal" evidence="7">
    <location>
        <begin position="320"/>
        <end position="486"/>
    </location>
</feature>
<organism evidence="8 9">
    <name type="scientific">Williamsia deligens</name>
    <dbReference type="NCBI Taxonomy" id="321325"/>
    <lineage>
        <taxon>Bacteria</taxon>
        <taxon>Bacillati</taxon>
        <taxon>Actinomycetota</taxon>
        <taxon>Actinomycetes</taxon>
        <taxon>Mycobacteriales</taxon>
        <taxon>Nocardiaceae</taxon>
        <taxon>Williamsia</taxon>
    </lineage>
</organism>
<feature type="compositionally biased region" description="Low complexity" evidence="5">
    <location>
        <begin position="30"/>
        <end position="39"/>
    </location>
</feature>
<feature type="compositionally biased region" description="Basic residues" evidence="5">
    <location>
        <begin position="8"/>
        <end position="21"/>
    </location>
</feature>
<dbReference type="InterPro" id="IPR011709">
    <property type="entry name" value="DEAD-box_helicase_OB_fold"/>
</dbReference>
<sequence length="1347" mass="146795">MPEESPRPARRPRRGRRRSGGNRRPDGVARDPAAARDPGAVAVAGETVSVDDVVITDDEVTIADAHRLQRRAQRLRTDADRDRLGQEIARARGRLESRRAAVPTLSYPPELPVSAARDEIKAAIADHQVVVVAGETGSGKTTQLPKICLELGRGVRGAIGHTQPRRIAARSVAARIADETGTELGGAVGFAVRFDDRSGRDTLVKVMTDGILLAELSRDRLLRAYDTIIVDEAHERSLNIDFILGFLKQLLPRRPDLKVIITSATIDPGRFADHFATPDAPVPVISVSGRTYPVEIRHRPLSVASDDPEGDHVDLDQIQGIAAALSELRREGPGDVLIFLATEREIRDTADALRRSHPDEEILPLFSRLSTAEQNRVFSTSSGRRVVLSTNVAETSLTVPGIRYVIDAGTARISRYSTRTKVQRLPVEPISQASARQRAGRCGRVADGICIRLYSEEDFDARPAFTDPEILRTNLASVILTMAALDLGDVARFPFVDPPDPRAIRDGVGLLEELGALAGGAQSRTLTRVGRDIADLPIEPRWARMVVAAHEQGALAEVLVIVAALSLPDVRERPAEHRQAADEMHARFTVAGSDFLSILALWRHIEEQRQTLSGNRFRRECAREFLHYLRIREWRDLVGQLERIVTDKGWPVTRMSADQEGSSPAAIHQSVLAGLLGQIGVREGDTREFAGARGTKFVVFPGSGLARKPPRFVMAAEVVETSRLFARTVAGIEPEWAERLAGDLVKRQYSEPHWSIKRGSAMAWERVTLYGVPLVARRAVAFGAIDPVASRELFLRHALVEGEWRTNHPFFLRNRALLDEARELEDRARRGDLVITDDQLYDFYDARIPAEVVSGAHFDTWWKKARRTDPTLLDLTPEDVADTTTVSASEFPDVWQQGEARLRLVYRFSPGSTHDGITVLVPRALLPRIRPAGFDWLVPGLRDDLAVALVRTLPKSIRRQLGPAADVGPRAMSALTPRREPVVVGLAREITRLTGVPVGSDDFDPSALPPHLVVRYAAVDDSDEIVAEADSLAGLTAALAGPPSNRAPAGGGAPSRRTSAPTTAAVTTWTASTIGTLADEVSEVVAGQRVTSHPALRVVDGGVSVGLETTATQARAVTRRAILRLLQLSIPPLKQSATSALPVASRLALSQSPYPTTDALLADCTAAAIAELAGDVDGVRDPEAFAALRARVNGAANQRARAILGDVADAMTRVPAIRAEMSRLGDGRATRDVADQLDHLVYAGFVVDTADAHRRRLPTYLDAIVVRLGRLPAATANDDRGMDTVDRVVDHWARVVARCTPARREAVNEQAHWMVEELRVGVFAERIGTAYPVSEKRILRAIDALAG</sequence>
<dbReference type="Pfam" id="PF00270">
    <property type="entry name" value="DEAD"/>
    <property type="match status" value="1"/>
</dbReference>
<dbReference type="SUPFAM" id="SSF52540">
    <property type="entry name" value="P-loop containing nucleoside triphosphate hydrolases"/>
    <property type="match status" value="1"/>
</dbReference>
<evidence type="ECO:0000256" key="1">
    <source>
        <dbReference type="ARBA" id="ARBA00022741"/>
    </source>
</evidence>
<evidence type="ECO:0000259" key="7">
    <source>
        <dbReference type="PROSITE" id="PS51194"/>
    </source>
</evidence>
<dbReference type="Gene3D" id="1.20.120.1080">
    <property type="match status" value="1"/>
</dbReference>
<dbReference type="GO" id="GO:0003724">
    <property type="term" value="F:RNA helicase activity"/>
    <property type="evidence" value="ECO:0007669"/>
    <property type="project" value="UniProtKB-EC"/>
</dbReference>
<dbReference type="InterPro" id="IPR014001">
    <property type="entry name" value="Helicase_ATP-bd"/>
</dbReference>
<dbReference type="InterPro" id="IPR027417">
    <property type="entry name" value="P-loop_NTPase"/>
</dbReference>
<feature type="domain" description="Helicase ATP-binding" evidence="6">
    <location>
        <begin position="121"/>
        <end position="284"/>
    </location>
</feature>
<dbReference type="Pfam" id="PF11898">
    <property type="entry name" value="DUF3418"/>
    <property type="match status" value="1"/>
</dbReference>
<dbReference type="EMBL" id="JBHTIL010000006">
    <property type="protein sequence ID" value="MFD0927848.1"/>
    <property type="molecule type" value="Genomic_DNA"/>
</dbReference>
<dbReference type="RefSeq" id="WP_253648308.1">
    <property type="nucleotide sequence ID" value="NZ_BAAAMO010000001.1"/>
</dbReference>
<dbReference type="NCBIfam" id="TIGR01967">
    <property type="entry name" value="DEAH_box_HrpA"/>
    <property type="match status" value="1"/>
</dbReference>
<dbReference type="PANTHER" id="PTHR18934:SF99">
    <property type="entry name" value="ATP-DEPENDENT RNA HELICASE DHX37-RELATED"/>
    <property type="match status" value="1"/>
</dbReference>
<gene>
    <name evidence="8" type="primary">hrpA</name>
    <name evidence="8" type="ORF">ACFQ04_19085</name>
</gene>
<evidence type="ECO:0000256" key="2">
    <source>
        <dbReference type="ARBA" id="ARBA00022801"/>
    </source>
</evidence>
<evidence type="ECO:0000256" key="5">
    <source>
        <dbReference type="SAM" id="MobiDB-lite"/>
    </source>
</evidence>
<name>A0ABW3GCN8_9NOCA</name>
<dbReference type="InterPro" id="IPR001650">
    <property type="entry name" value="Helicase_C-like"/>
</dbReference>
<dbReference type="CDD" id="cd18791">
    <property type="entry name" value="SF2_C_RHA"/>
    <property type="match status" value="1"/>
</dbReference>
<dbReference type="PROSITE" id="PS51192">
    <property type="entry name" value="HELICASE_ATP_BIND_1"/>
    <property type="match status" value="1"/>
</dbReference>
<reference evidence="9" key="1">
    <citation type="journal article" date="2019" name="Int. J. Syst. Evol. Microbiol.">
        <title>The Global Catalogue of Microorganisms (GCM) 10K type strain sequencing project: providing services to taxonomists for standard genome sequencing and annotation.</title>
        <authorList>
            <consortium name="The Broad Institute Genomics Platform"/>
            <consortium name="The Broad Institute Genome Sequencing Center for Infectious Disease"/>
            <person name="Wu L."/>
            <person name="Ma J."/>
        </authorList>
    </citation>
    <scope>NUCLEOTIDE SEQUENCE [LARGE SCALE GENOMIC DNA]</scope>
    <source>
        <strain evidence="9">CCUG 50873</strain>
    </source>
</reference>
<dbReference type="SMART" id="SM00490">
    <property type="entry name" value="HELICc"/>
    <property type="match status" value="1"/>
</dbReference>
<comment type="caution">
    <text evidence="8">The sequence shown here is derived from an EMBL/GenBank/DDBJ whole genome shotgun (WGS) entry which is preliminary data.</text>
</comment>
<dbReference type="InterPro" id="IPR024590">
    <property type="entry name" value="HrpA_C"/>
</dbReference>
<evidence type="ECO:0000313" key="8">
    <source>
        <dbReference type="EMBL" id="MFD0927848.1"/>
    </source>
</evidence>
<proteinExistence type="predicted"/>
<dbReference type="InterPro" id="IPR011545">
    <property type="entry name" value="DEAD/DEAH_box_helicase_dom"/>
</dbReference>
<accession>A0ABW3GCN8</accession>
<dbReference type="Gene3D" id="3.40.50.300">
    <property type="entry name" value="P-loop containing nucleotide triphosphate hydrolases"/>
    <property type="match status" value="2"/>
</dbReference>
<dbReference type="InterPro" id="IPR010222">
    <property type="entry name" value="RNA_helicase_HrpA"/>
</dbReference>
<keyword evidence="2 8" id="KW-0378">Hydrolase</keyword>
<evidence type="ECO:0000313" key="9">
    <source>
        <dbReference type="Proteomes" id="UP001597068"/>
    </source>
</evidence>
<dbReference type="SMART" id="SM00487">
    <property type="entry name" value="DEXDc"/>
    <property type="match status" value="1"/>
</dbReference>
<dbReference type="Pfam" id="PF07717">
    <property type="entry name" value="OB_NTP_bind"/>
    <property type="match status" value="1"/>
</dbReference>
<feature type="compositionally biased region" description="Low complexity" evidence="5">
    <location>
        <begin position="1054"/>
        <end position="1063"/>
    </location>
</feature>
<dbReference type="PROSITE" id="PS51194">
    <property type="entry name" value="HELICASE_CTER"/>
    <property type="match status" value="1"/>
</dbReference>
<keyword evidence="3 8" id="KW-0347">Helicase</keyword>
<dbReference type="InterPro" id="IPR003593">
    <property type="entry name" value="AAA+_ATPase"/>
</dbReference>
<keyword evidence="4" id="KW-0067">ATP-binding</keyword>
<dbReference type="SMART" id="SM00847">
    <property type="entry name" value="HA2"/>
    <property type="match status" value="1"/>
</dbReference>
<dbReference type="NCBIfam" id="NF008348">
    <property type="entry name" value="PRK11131.1"/>
    <property type="match status" value="1"/>
</dbReference>
<dbReference type="Pfam" id="PF00271">
    <property type="entry name" value="Helicase_C"/>
    <property type="match status" value="1"/>
</dbReference>
<dbReference type="PANTHER" id="PTHR18934">
    <property type="entry name" value="ATP-DEPENDENT RNA HELICASE"/>
    <property type="match status" value="1"/>
</dbReference>
<dbReference type="EC" id="3.6.4.13" evidence="8"/>
<dbReference type="Proteomes" id="UP001597068">
    <property type="component" value="Unassembled WGS sequence"/>
</dbReference>
<feature type="region of interest" description="Disordered" evidence="5">
    <location>
        <begin position="1"/>
        <end position="39"/>
    </location>
</feature>
<evidence type="ECO:0000259" key="6">
    <source>
        <dbReference type="PROSITE" id="PS51192"/>
    </source>
</evidence>
<dbReference type="GO" id="GO:0016787">
    <property type="term" value="F:hydrolase activity"/>
    <property type="evidence" value="ECO:0007669"/>
    <property type="project" value="UniProtKB-KW"/>
</dbReference>
<dbReference type="Pfam" id="PF21010">
    <property type="entry name" value="HA2_C"/>
    <property type="match status" value="1"/>
</dbReference>
<dbReference type="InterPro" id="IPR007502">
    <property type="entry name" value="Helicase-assoc_dom"/>
</dbReference>
<evidence type="ECO:0000256" key="3">
    <source>
        <dbReference type="ARBA" id="ARBA00022806"/>
    </source>
</evidence>
<protein>
    <submittedName>
        <fullName evidence="8">ATP-dependent RNA helicase HrpA</fullName>
        <ecNumber evidence="8">3.6.4.13</ecNumber>
    </submittedName>
</protein>
<keyword evidence="1" id="KW-0547">Nucleotide-binding</keyword>
<feature type="region of interest" description="Disordered" evidence="5">
    <location>
        <begin position="1039"/>
        <end position="1063"/>
    </location>
</feature>
<dbReference type="SMART" id="SM00382">
    <property type="entry name" value="AAA"/>
    <property type="match status" value="1"/>
</dbReference>
<evidence type="ECO:0000256" key="4">
    <source>
        <dbReference type="ARBA" id="ARBA00022840"/>
    </source>
</evidence>
<keyword evidence="9" id="KW-1185">Reference proteome</keyword>